<comment type="caution">
    <text evidence="5">The sequence shown here is derived from an EMBL/GenBank/DDBJ whole genome shotgun (WGS) entry which is preliminary data.</text>
</comment>
<evidence type="ECO:0000256" key="1">
    <source>
        <dbReference type="ARBA" id="ARBA00006534"/>
    </source>
</evidence>
<dbReference type="Gene3D" id="3.40.50.880">
    <property type="match status" value="1"/>
</dbReference>
<accession>A0ABQ2FA85</accession>
<keyword evidence="3" id="KW-0378">Hydrolase</keyword>
<proteinExistence type="inferred from homology"/>
<dbReference type="EMBL" id="BMLB01000005">
    <property type="protein sequence ID" value="GGK76564.1"/>
    <property type="molecule type" value="Genomic_DNA"/>
</dbReference>
<evidence type="ECO:0000313" key="5">
    <source>
        <dbReference type="EMBL" id="GGK76564.1"/>
    </source>
</evidence>
<keyword evidence="2" id="KW-0645">Protease</keyword>
<name>A0ABQ2FA85_9MICO</name>
<dbReference type="InterPro" id="IPR029062">
    <property type="entry name" value="Class_I_gatase-like"/>
</dbReference>
<dbReference type="InterPro" id="IPR005320">
    <property type="entry name" value="Peptidase_S51"/>
</dbReference>
<protein>
    <submittedName>
        <fullName evidence="5">Peptidase E</fullName>
    </submittedName>
</protein>
<evidence type="ECO:0000313" key="6">
    <source>
        <dbReference type="Proteomes" id="UP000662111"/>
    </source>
</evidence>
<reference evidence="6" key="1">
    <citation type="journal article" date="2019" name="Int. J. Syst. Evol. Microbiol.">
        <title>The Global Catalogue of Microorganisms (GCM) 10K type strain sequencing project: providing services to taxonomists for standard genome sequencing and annotation.</title>
        <authorList>
            <consortium name="The Broad Institute Genomics Platform"/>
            <consortium name="The Broad Institute Genome Sequencing Center for Infectious Disease"/>
            <person name="Wu L."/>
            <person name="Ma J."/>
        </authorList>
    </citation>
    <scope>NUCLEOTIDE SEQUENCE [LARGE SCALE GENOMIC DNA]</scope>
    <source>
        <strain evidence="6">CGMCC 1.5362</strain>
    </source>
</reference>
<keyword evidence="4" id="KW-0720">Serine protease</keyword>
<comment type="similarity">
    <text evidence="1">Belongs to the peptidase S51 family.</text>
</comment>
<organism evidence="5 6">
    <name type="scientific">Ornithinimicrobium pekingense</name>
    <dbReference type="NCBI Taxonomy" id="384677"/>
    <lineage>
        <taxon>Bacteria</taxon>
        <taxon>Bacillati</taxon>
        <taxon>Actinomycetota</taxon>
        <taxon>Actinomycetes</taxon>
        <taxon>Micrococcales</taxon>
        <taxon>Ornithinimicrobiaceae</taxon>
        <taxon>Ornithinimicrobium</taxon>
    </lineage>
</organism>
<evidence type="ECO:0000256" key="4">
    <source>
        <dbReference type="ARBA" id="ARBA00022825"/>
    </source>
</evidence>
<keyword evidence="6" id="KW-1185">Reference proteome</keyword>
<dbReference type="Proteomes" id="UP000662111">
    <property type="component" value="Unassembled WGS sequence"/>
</dbReference>
<dbReference type="SUPFAM" id="SSF52317">
    <property type="entry name" value="Class I glutamine amidotransferase-like"/>
    <property type="match status" value="1"/>
</dbReference>
<sequence length="239" mass="25637">MRGPVYRGIHLLRGDLGGTVKLLLTSGGVTNASIRSSLETLLDRPVAQCRALVIPTAQWGHPMCGPTSVQGLVAAGDRSKHLSGLGWASVGVLELTALSTIDPQRWVSWVREADVLLVDGGDATYLCHWMRESGLAALLPSLPDTVWVGVSAGSMVMTPRIGNRFVEWPSASDDRTLGVVDFAIFPHLDAFPTNTLAHAERWAAEVGVPAYAIDEETAIRVVDGAVEVVSEGTWQRFEA</sequence>
<gene>
    <name evidence="5" type="ORF">GCM10011509_26440</name>
</gene>
<evidence type="ECO:0000256" key="3">
    <source>
        <dbReference type="ARBA" id="ARBA00022801"/>
    </source>
</evidence>
<evidence type="ECO:0000256" key="2">
    <source>
        <dbReference type="ARBA" id="ARBA00022670"/>
    </source>
</evidence>
<dbReference type="Pfam" id="PF03575">
    <property type="entry name" value="Peptidase_S51"/>
    <property type="match status" value="1"/>
</dbReference>